<dbReference type="InterPro" id="IPR029479">
    <property type="entry name" value="Nitroreductase"/>
</dbReference>
<dbReference type="Proteomes" id="UP000516173">
    <property type="component" value="Chromosome"/>
</dbReference>
<feature type="domain" description="Nitroreductase" evidence="3">
    <location>
        <begin position="136"/>
        <end position="184"/>
    </location>
</feature>
<keyword evidence="5" id="KW-1185">Reference proteome</keyword>
<dbReference type="PANTHER" id="PTHR43673">
    <property type="entry name" value="NAD(P)H NITROREDUCTASE YDGI-RELATED"/>
    <property type="match status" value="1"/>
</dbReference>
<accession>A0A7G1KPC0</accession>
<dbReference type="SUPFAM" id="SSF55469">
    <property type="entry name" value="FMN-dependent nitroreductase-like"/>
    <property type="match status" value="1"/>
</dbReference>
<proteinExistence type="inferred from homology"/>
<evidence type="ECO:0000256" key="1">
    <source>
        <dbReference type="ARBA" id="ARBA00007118"/>
    </source>
</evidence>
<evidence type="ECO:0000313" key="5">
    <source>
        <dbReference type="Proteomes" id="UP000516173"/>
    </source>
</evidence>
<evidence type="ECO:0000259" key="3">
    <source>
        <dbReference type="Pfam" id="PF00881"/>
    </source>
</evidence>
<name>A0A7G1KPC0_9NOCA</name>
<evidence type="ECO:0000256" key="2">
    <source>
        <dbReference type="ARBA" id="ARBA00023002"/>
    </source>
</evidence>
<dbReference type="Gene3D" id="3.40.109.10">
    <property type="entry name" value="NADH Oxidase"/>
    <property type="match status" value="1"/>
</dbReference>
<keyword evidence="2" id="KW-0560">Oxidoreductase</keyword>
<gene>
    <name evidence="4" type="ORF">NWFMUON74_41580</name>
</gene>
<dbReference type="RefSeq" id="WP_197986884.1">
    <property type="nucleotide sequence ID" value="NZ_AP023396.1"/>
</dbReference>
<dbReference type="KEGG" id="nwl:NWFMUON74_41580"/>
<feature type="domain" description="Nitroreductase" evidence="3">
    <location>
        <begin position="193"/>
        <end position="252"/>
    </location>
</feature>
<dbReference type="EMBL" id="AP023396">
    <property type="protein sequence ID" value="BCK56386.1"/>
    <property type="molecule type" value="Genomic_DNA"/>
</dbReference>
<dbReference type="PANTHER" id="PTHR43673:SF10">
    <property type="entry name" value="NADH DEHYDROGENASE_NAD(P)H NITROREDUCTASE XCC3605-RELATED"/>
    <property type="match status" value="1"/>
</dbReference>
<comment type="similarity">
    <text evidence="1">Belongs to the nitroreductase family.</text>
</comment>
<protein>
    <recommendedName>
        <fullName evidence="3">Nitroreductase domain-containing protein</fullName>
    </recommendedName>
</protein>
<sequence>MPLIEVTYGPSVPEPTLRELAERLPHLVSVAVECPEEPYDDDLRPGDVEIRFRALGPFDRSGLDAVIEVKSKWFASRAENRQERCELLHRSVEAATGLRKFGIYLSLPVAAWEQSDRPVGTVGRVGAVAETRRAPRSVRHFHPTAVARSEVERIIDVARWTGSARNRQPWRFVAVTETGVRRELARCGSFALHLADAPLVLVLLSHDNGFADTEFDMGRVAQSICLAADELGLGTCLTTFHPDDNVRRAARLVGAEPGWLPRHAVAAGYPAPAPNSAPTAIPRGRRPVAELLTWVS</sequence>
<dbReference type="CDD" id="cd02062">
    <property type="entry name" value="Nitro_FMN_reductase"/>
    <property type="match status" value="1"/>
</dbReference>
<dbReference type="AlphaFoldDB" id="A0A7G1KPC0"/>
<dbReference type="GO" id="GO:0016491">
    <property type="term" value="F:oxidoreductase activity"/>
    <property type="evidence" value="ECO:0007669"/>
    <property type="project" value="UniProtKB-KW"/>
</dbReference>
<dbReference type="GeneID" id="80351616"/>
<dbReference type="Pfam" id="PF00881">
    <property type="entry name" value="Nitroreductase"/>
    <property type="match status" value="2"/>
</dbReference>
<evidence type="ECO:0000313" key="4">
    <source>
        <dbReference type="EMBL" id="BCK56386.1"/>
    </source>
</evidence>
<dbReference type="InterPro" id="IPR000415">
    <property type="entry name" value="Nitroreductase-like"/>
</dbReference>
<reference evidence="4 5" key="1">
    <citation type="submission" date="2020-08" db="EMBL/GenBank/DDBJ databases">
        <title>Genome Sequencing of Nocardia wallacei strain FMUON74 and assembly.</title>
        <authorList>
            <person name="Toyokawa M."/>
            <person name="Uesaka K."/>
        </authorList>
    </citation>
    <scope>NUCLEOTIDE SEQUENCE [LARGE SCALE GENOMIC DNA]</scope>
    <source>
        <strain evidence="4 5">FMUON74</strain>
    </source>
</reference>
<organism evidence="4 5">
    <name type="scientific">Nocardia wallacei</name>
    <dbReference type="NCBI Taxonomy" id="480035"/>
    <lineage>
        <taxon>Bacteria</taxon>
        <taxon>Bacillati</taxon>
        <taxon>Actinomycetota</taxon>
        <taxon>Actinomycetes</taxon>
        <taxon>Mycobacteriales</taxon>
        <taxon>Nocardiaceae</taxon>
        <taxon>Nocardia</taxon>
    </lineage>
</organism>